<dbReference type="PIRSF" id="PIRSF003108">
    <property type="entry name" value="DinJ"/>
    <property type="match status" value="1"/>
</dbReference>
<dbReference type="InterPro" id="IPR026262">
    <property type="entry name" value="DinJ"/>
</dbReference>
<protein>
    <submittedName>
        <fullName evidence="3">Antitoxin DinJ</fullName>
    </submittedName>
</protein>
<dbReference type="NCBIfam" id="TIGR02384">
    <property type="entry name" value="RelB_DinJ"/>
    <property type="match status" value="1"/>
</dbReference>
<gene>
    <name evidence="3" type="primary">dinJ</name>
    <name evidence="3" type="ORF">SMSP2_01605</name>
</gene>
<accession>A0A1Q2MF05</accession>
<dbReference type="PANTHER" id="PTHR38781:SF1">
    <property type="entry name" value="ANTITOXIN DINJ-RELATED"/>
    <property type="match status" value="1"/>
</dbReference>
<dbReference type="GO" id="GO:0044010">
    <property type="term" value="P:single-species biofilm formation"/>
    <property type="evidence" value="ECO:0007669"/>
    <property type="project" value="InterPro"/>
</dbReference>
<dbReference type="STRING" id="1851148.SMSP2_01605"/>
<evidence type="ECO:0000313" key="3">
    <source>
        <dbReference type="EMBL" id="AQQ71239.1"/>
    </source>
</evidence>
<dbReference type="GO" id="GO:0015643">
    <property type="term" value="F:toxic substance binding"/>
    <property type="evidence" value="ECO:0007669"/>
    <property type="project" value="InterPro"/>
</dbReference>
<dbReference type="InterPro" id="IPR007337">
    <property type="entry name" value="RelB/DinJ"/>
</dbReference>
<sequence>MSIVTINAKIDSETKNAAKSVLNDLGLNMSEAINLFFKQVVYTKSIPFELKLPNKTTLETFKNTDNGRDLHRVSDVNHLAEELND</sequence>
<comment type="similarity">
    <text evidence="1">Belongs to the RelB/DinJ antitoxin family.</text>
</comment>
<dbReference type="GO" id="GO:0000987">
    <property type="term" value="F:cis-regulatory region sequence-specific DNA binding"/>
    <property type="evidence" value="ECO:0007669"/>
    <property type="project" value="InterPro"/>
</dbReference>
<organism evidence="3 4">
    <name type="scientific">Limihaloglobus sulfuriphilus</name>
    <dbReference type="NCBI Taxonomy" id="1851148"/>
    <lineage>
        <taxon>Bacteria</taxon>
        <taxon>Pseudomonadati</taxon>
        <taxon>Planctomycetota</taxon>
        <taxon>Phycisphaerae</taxon>
        <taxon>Sedimentisphaerales</taxon>
        <taxon>Sedimentisphaeraceae</taxon>
        <taxon>Limihaloglobus</taxon>
    </lineage>
</organism>
<dbReference type="AlphaFoldDB" id="A0A1Q2MF05"/>
<evidence type="ECO:0000256" key="2">
    <source>
        <dbReference type="ARBA" id="ARBA00022649"/>
    </source>
</evidence>
<dbReference type="RefSeq" id="WP_186804640.1">
    <property type="nucleotide sequence ID" value="NZ_CP019646.1"/>
</dbReference>
<dbReference type="GO" id="GO:0006351">
    <property type="term" value="P:DNA-templated transcription"/>
    <property type="evidence" value="ECO:0007669"/>
    <property type="project" value="TreeGrafter"/>
</dbReference>
<evidence type="ECO:0000313" key="4">
    <source>
        <dbReference type="Proteomes" id="UP000188181"/>
    </source>
</evidence>
<dbReference type="EMBL" id="CP019646">
    <property type="protein sequence ID" value="AQQ71239.1"/>
    <property type="molecule type" value="Genomic_DNA"/>
</dbReference>
<dbReference type="InterPro" id="IPR013321">
    <property type="entry name" value="Arc_rbn_hlx_hlx"/>
</dbReference>
<proteinExistence type="inferred from homology"/>
<reference evidence="4" key="1">
    <citation type="submission" date="2017-02" db="EMBL/GenBank/DDBJ databases">
        <title>Comparative genomics and description of representatives of a novel lineage of planctomycetes thriving in anoxic sediments.</title>
        <authorList>
            <person name="Spring S."/>
            <person name="Bunk B."/>
            <person name="Sproer C."/>
        </authorList>
    </citation>
    <scope>NUCLEOTIDE SEQUENCE [LARGE SCALE GENOMIC DNA]</scope>
    <source>
        <strain evidence="4">SM-Chi-D1</strain>
    </source>
</reference>
<dbReference type="Gene3D" id="1.10.1220.10">
    <property type="entry name" value="Met repressor-like"/>
    <property type="match status" value="1"/>
</dbReference>
<dbReference type="Pfam" id="PF04221">
    <property type="entry name" value="RelB"/>
    <property type="match status" value="1"/>
</dbReference>
<dbReference type="GO" id="GO:0006355">
    <property type="term" value="P:regulation of DNA-templated transcription"/>
    <property type="evidence" value="ECO:0007669"/>
    <property type="project" value="InterPro"/>
</dbReference>
<keyword evidence="4" id="KW-1185">Reference proteome</keyword>
<keyword evidence="2" id="KW-1277">Toxin-antitoxin system</keyword>
<dbReference type="KEGG" id="pbas:SMSP2_01605"/>
<name>A0A1Q2MF05_9BACT</name>
<evidence type="ECO:0000256" key="1">
    <source>
        <dbReference type="ARBA" id="ARBA00010562"/>
    </source>
</evidence>
<dbReference type="Proteomes" id="UP000188181">
    <property type="component" value="Chromosome"/>
</dbReference>
<dbReference type="PANTHER" id="PTHR38781">
    <property type="entry name" value="ANTITOXIN DINJ-RELATED"/>
    <property type="match status" value="1"/>
</dbReference>